<dbReference type="EMBL" id="CM042043">
    <property type="protein sequence ID" value="KAI3695606.1"/>
    <property type="molecule type" value="Genomic_DNA"/>
</dbReference>
<comment type="caution">
    <text evidence="1">The sequence shown here is derived from an EMBL/GenBank/DDBJ whole genome shotgun (WGS) entry which is preliminary data.</text>
</comment>
<reference evidence="2" key="1">
    <citation type="journal article" date="2022" name="Mol. Ecol. Resour.">
        <title>The genomes of chicory, endive, great burdock and yacon provide insights into Asteraceae palaeo-polyploidization history and plant inulin production.</title>
        <authorList>
            <person name="Fan W."/>
            <person name="Wang S."/>
            <person name="Wang H."/>
            <person name="Wang A."/>
            <person name="Jiang F."/>
            <person name="Liu H."/>
            <person name="Zhao H."/>
            <person name="Xu D."/>
            <person name="Zhang Y."/>
        </authorList>
    </citation>
    <scope>NUCLEOTIDE SEQUENCE [LARGE SCALE GENOMIC DNA]</scope>
    <source>
        <strain evidence="2">cv. Yunnan</strain>
    </source>
</reference>
<organism evidence="1 2">
    <name type="scientific">Smallanthus sonchifolius</name>
    <dbReference type="NCBI Taxonomy" id="185202"/>
    <lineage>
        <taxon>Eukaryota</taxon>
        <taxon>Viridiplantae</taxon>
        <taxon>Streptophyta</taxon>
        <taxon>Embryophyta</taxon>
        <taxon>Tracheophyta</taxon>
        <taxon>Spermatophyta</taxon>
        <taxon>Magnoliopsida</taxon>
        <taxon>eudicotyledons</taxon>
        <taxon>Gunneridae</taxon>
        <taxon>Pentapetalae</taxon>
        <taxon>asterids</taxon>
        <taxon>campanulids</taxon>
        <taxon>Asterales</taxon>
        <taxon>Asteraceae</taxon>
        <taxon>Asteroideae</taxon>
        <taxon>Heliantheae alliance</taxon>
        <taxon>Millerieae</taxon>
        <taxon>Smallanthus</taxon>
    </lineage>
</organism>
<dbReference type="Proteomes" id="UP001056120">
    <property type="component" value="Linkage Group LG26"/>
</dbReference>
<sequence>MFINWPDPDVQSVVFEDYNSQTATHLDLTSPLVTLTPDHENSSKSNYLLNHPPSPKLSIPSYGSST</sequence>
<proteinExistence type="predicted"/>
<accession>A0ACB8ZE65</accession>
<reference evidence="1 2" key="2">
    <citation type="journal article" date="2022" name="Mol. Ecol. Resour.">
        <title>The genomes of chicory, endive, great burdock and yacon provide insights into Asteraceae paleo-polyploidization history and plant inulin production.</title>
        <authorList>
            <person name="Fan W."/>
            <person name="Wang S."/>
            <person name="Wang H."/>
            <person name="Wang A."/>
            <person name="Jiang F."/>
            <person name="Liu H."/>
            <person name="Zhao H."/>
            <person name="Xu D."/>
            <person name="Zhang Y."/>
        </authorList>
    </citation>
    <scope>NUCLEOTIDE SEQUENCE [LARGE SCALE GENOMIC DNA]</scope>
    <source>
        <strain evidence="2">cv. Yunnan</strain>
        <tissue evidence="1">Leaves</tissue>
    </source>
</reference>
<protein>
    <submittedName>
        <fullName evidence="1">Uncharacterized protein</fullName>
    </submittedName>
</protein>
<evidence type="ECO:0000313" key="2">
    <source>
        <dbReference type="Proteomes" id="UP001056120"/>
    </source>
</evidence>
<keyword evidence="2" id="KW-1185">Reference proteome</keyword>
<gene>
    <name evidence="1" type="ORF">L1987_78604</name>
</gene>
<evidence type="ECO:0000313" key="1">
    <source>
        <dbReference type="EMBL" id="KAI3695606.1"/>
    </source>
</evidence>
<name>A0ACB8ZE65_9ASTR</name>